<evidence type="ECO:0000313" key="2">
    <source>
        <dbReference type="EMBL" id="CAG6499725.1"/>
    </source>
</evidence>
<feature type="region of interest" description="Disordered" evidence="1">
    <location>
        <begin position="75"/>
        <end position="101"/>
    </location>
</feature>
<name>A0A8D8G9R8_CULPI</name>
<protein>
    <submittedName>
        <fullName evidence="2">(northern house mosquito) hypothetical protein</fullName>
    </submittedName>
</protein>
<organism evidence="2">
    <name type="scientific">Culex pipiens</name>
    <name type="common">House mosquito</name>
    <dbReference type="NCBI Taxonomy" id="7175"/>
    <lineage>
        <taxon>Eukaryota</taxon>
        <taxon>Metazoa</taxon>
        <taxon>Ecdysozoa</taxon>
        <taxon>Arthropoda</taxon>
        <taxon>Hexapoda</taxon>
        <taxon>Insecta</taxon>
        <taxon>Pterygota</taxon>
        <taxon>Neoptera</taxon>
        <taxon>Endopterygota</taxon>
        <taxon>Diptera</taxon>
        <taxon>Nematocera</taxon>
        <taxon>Culicoidea</taxon>
        <taxon>Culicidae</taxon>
        <taxon>Culicinae</taxon>
        <taxon>Culicini</taxon>
        <taxon>Culex</taxon>
        <taxon>Culex</taxon>
    </lineage>
</organism>
<dbReference type="AlphaFoldDB" id="A0A8D8G9R8"/>
<proteinExistence type="predicted"/>
<evidence type="ECO:0000256" key="1">
    <source>
        <dbReference type="SAM" id="MobiDB-lite"/>
    </source>
</evidence>
<accession>A0A8D8G9R8</accession>
<dbReference type="EMBL" id="HBUE01138541">
    <property type="protein sequence ID" value="CAG6499725.1"/>
    <property type="molecule type" value="Transcribed_RNA"/>
</dbReference>
<reference evidence="2" key="1">
    <citation type="submission" date="2021-05" db="EMBL/GenBank/DDBJ databases">
        <authorList>
            <person name="Alioto T."/>
            <person name="Alioto T."/>
            <person name="Gomez Garrido J."/>
        </authorList>
    </citation>
    <scope>NUCLEOTIDE SEQUENCE</scope>
</reference>
<sequence>MQQKWREKTQLQLRFPLACNFDSSKKSTEIGTFTLRQFWHDTAKHKHLQVTTCGVYLLHWQRVLMSSKLRQITAQNESAQECRKRKVERDSNLAAKIPTHD</sequence>